<evidence type="ECO:0000313" key="2">
    <source>
        <dbReference type="EMBL" id="QPL17818.1"/>
    </source>
</evidence>
<keyword evidence="1 2" id="KW-0812">Transmembrane</keyword>
<feature type="transmembrane region" description="Helical" evidence="1">
    <location>
        <begin position="39"/>
        <end position="56"/>
    </location>
</feature>
<accession>A0A7T0M845</accession>
<protein>
    <submittedName>
        <fullName evidence="2">Putative transmembrane protein</fullName>
    </submittedName>
</protein>
<keyword evidence="1" id="KW-0472">Membrane</keyword>
<organism evidence="2">
    <name type="scientific">Pistachio virus Y</name>
    <dbReference type="NCBI Taxonomy" id="2794239"/>
    <lineage>
        <taxon>Viruses</taxon>
        <taxon>Riboviria</taxon>
        <taxon>Orthornavirae</taxon>
        <taxon>Kitrinoviricota</taxon>
        <taxon>Alsuviricetes</taxon>
        <taxon>Martellivirales</taxon>
        <taxon>Kitaviridae</taxon>
        <taxon>Cilevirus</taxon>
        <taxon>Cilevirus pistaciae</taxon>
    </lineage>
</organism>
<dbReference type="EMBL" id="MT362605">
    <property type="protein sequence ID" value="QPL17818.1"/>
    <property type="molecule type" value="Genomic_RNA"/>
</dbReference>
<evidence type="ECO:0000256" key="1">
    <source>
        <dbReference type="SAM" id="Phobius"/>
    </source>
</evidence>
<feature type="transmembrane region" description="Helical" evidence="1">
    <location>
        <begin position="144"/>
        <end position="163"/>
    </location>
</feature>
<name>A0A7T0M845_9VIRU</name>
<feature type="transmembrane region" description="Helical" evidence="1">
    <location>
        <begin position="107"/>
        <end position="124"/>
    </location>
</feature>
<feature type="transmembrane region" description="Helical" evidence="1">
    <location>
        <begin position="83"/>
        <end position="100"/>
    </location>
</feature>
<dbReference type="InterPro" id="IPR032441">
    <property type="entry name" value="SP24"/>
</dbReference>
<reference evidence="2" key="1">
    <citation type="submission" date="2020-04" db="EMBL/GenBank/DDBJ databases">
        <title>Transcriptome data analysis revealed novel viruses for genus Pistacia in Iran, China, and Italy.</title>
        <authorList>
            <person name="Mohammadi M."/>
            <person name="Hosseini A."/>
            <person name="Nasrollanejad S."/>
        </authorList>
    </citation>
    <scope>NUCLEOTIDE SEQUENCE</scope>
</reference>
<dbReference type="Pfam" id="PF16504">
    <property type="entry name" value="SP24"/>
    <property type="match status" value="1"/>
</dbReference>
<proteinExistence type="predicted"/>
<sequence>MPAVTRKRLAQKRVLLKGEAAEDPVSDLKQILLRYFEKPYVLLLYLAVLLLLLSRVDSDTLDIVETLAAQFPNNPVLKWVMENFYRVCGALVFLPVVVDAKAEHRTLIGFLIGILLLALPQRSIVEYFLYSISLHIYAKAKNFYTRFVIIGVSVGLCMFFGILTQSQLQKLYSELPNVPTHPVNKVAKVNAAAQPSSSLPKKP</sequence>
<keyword evidence="1" id="KW-1133">Transmembrane helix</keyword>